<evidence type="ECO:0000313" key="3">
    <source>
        <dbReference type="EMBL" id="SDY91409.1"/>
    </source>
</evidence>
<name>A0A1H3NTB5_9ACTN</name>
<accession>A0A1H3NTB5</accession>
<dbReference type="RefSeq" id="WP_090789910.1">
    <property type="nucleotide sequence ID" value="NZ_BOND01000026.1"/>
</dbReference>
<dbReference type="Gene3D" id="1.10.260.40">
    <property type="entry name" value="lambda repressor-like DNA-binding domains"/>
    <property type="match status" value="1"/>
</dbReference>
<keyword evidence="4" id="KW-1185">Reference proteome</keyword>
<dbReference type="PANTHER" id="PTHR43236">
    <property type="entry name" value="ANTITOXIN HIGA1"/>
    <property type="match status" value="1"/>
</dbReference>
<evidence type="ECO:0000313" key="4">
    <source>
        <dbReference type="Proteomes" id="UP000199632"/>
    </source>
</evidence>
<dbReference type="STRING" id="137265.SAMN05421684_2265"/>
<dbReference type="InterPro" id="IPR001387">
    <property type="entry name" value="Cro/C1-type_HTH"/>
</dbReference>
<dbReference type="PROSITE" id="PS50943">
    <property type="entry name" value="HTH_CROC1"/>
    <property type="match status" value="1"/>
</dbReference>
<reference evidence="4" key="1">
    <citation type="submission" date="2016-10" db="EMBL/GenBank/DDBJ databases">
        <authorList>
            <person name="Varghese N."/>
            <person name="Submissions S."/>
        </authorList>
    </citation>
    <scope>NUCLEOTIDE SEQUENCE [LARGE SCALE GENOMIC DNA]</scope>
    <source>
        <strain evidence="4">DSM 44718</strain>
    </source>
</reference>
<dbReference type="SUPFAM" id="SSF47413">
    <property type="entry name" value="lambda repressor-like DNA-binding domains"/>
    <property type="match status" value="1"/>
</dbReference>
<dbReference type="GO" id="GO:0003677">
    <property type="term" value="F:DNA binding"/>
    <property type="evidence" value="ECO:0007669"/>
    <property type="project" value="InterPro"/>
</dbReference>
<dbReference type="Gene3D" id="1.10.10.2910">
    <property type="match status" value="1"/>
</dbReference>
<dbReference type="CDD" id="cd00093">
    <property type="entry name" value="HTH_XRE"/>
    <property type="match status" value="1"/>
</dbReference>
<dbReference type="InterPro" id="IPR010982">
    <property type="entry name" value="Lambda_DNA-bd_dom_sf"/>
</dbReference>
<dbReference type="Pfam" id="PF06114">
    <property type="entry name" value="Peptidase_M78"/>
    <property type="match status" value="1"/>
</dbReference>
<protein>
    <submittedName>
        <fullName evidence="3">HTH-type transcriptional regulator / antitoxin HigA</fullName>
    </submittedName>
</protein>
<dbReference type="InterPro" id="IPR052345">
    <property type="entry name" value="Rad_response_metalloprotease"/>
</dbReference>
<proteinExistence type="inferred from homology"/>
<evidence type="ECO:0000259" key="2">
    <source>
        <dbReference type="PROSITE" id="PS50943"/>
    </source>
</evidence>
<organism evidence="3 4">
    <name type="scientific">Asanoa ishikariensis</name>
    <dbReference type="NCBI Taxonomy" id="137265"/>
    <lineage>
        <taxon>Bacteria</taxon>
        <taxon>Bacillati</taxon>
        <taxon>Actinomycetota</taxon>
        <taxon>Actinomycetes</taxon>
        <taxon>Micromonosporales</taxon>
        <taxon>Micromonosporaceae</taxon>
        <taxon>Asanoa</taxon>
    </lineage>
</organism>
<gene>
    <name evidence="3" type="ORF">SAMN05421684_2265</name>
</gene>
<dbReference type="Pfam" id="PF01381">
    <property type="entry name" value="HTH_3"/>
    <property type="match status" value="1"/>
</dbReference>
<dbReference type="EMBL" id="FNQB01000001">
    <property type="protein sequence ID" value="SDY91409.1"/>
    <property type="molecule type" value="Genomic_DNA"/>
</dbReference>
<dbReference type="PANTHER" id="PTHR43236:SF2">
    <property type="entry name" value="BLL0069 PROTEIN"/>
    <property type="match status" value="1"/>
</dbReference>
<dbReference type="SMART" id="SM00530">
    <property type="entry name" value="HTH_XRE"/>
    <property type="match status" value="1"/>
</dbReference>
<feature type="domain" description="HTH cro/C1-type" evidence="2">
    <location>
        <begin position="15"/>
        <end position="69"/>
    </location>
</feature>
<dbReference type="InterPro" id="IPR010359">
    <property type="entry name" value="IrrE_HExxH"/>
</dbReference>
<dbReference type="OrthoDB" id="9794834at2"/>
<evidence type="ECO:0000256" key="1">
    <source>
        <dbReference type="ARBA" id="ARBA00007227"/>
    </source>
</evidence>
<comment type="similarity">
    <text evidence="1">Belongs to the short-chain fatty acyl-CoA assimilation regulator (ScfR) family.</text>
</comment>
<sequence length="356" mass="39556">MSTTLDYVVTTGDFIAEWMEDEGINAAELARRLGVTPKHVSELLSGKAPLSHPLALALERVTGIPSRLWNMYESGYRDALAREAAGVDLEAQYERAKEFPLSFLRKWGFITASARDRADTVRQLLGVLGVASLEAFDATWTRGSVAYRRAAARREDTPALAVWLALAERHHDGLRDVPAFDRSGLEALIPRLRALTRQEPVAAIEETATVLRAVGVVLCFIPAVPGLGIHGATRWVSGHPVVQLSILWKSDDQLWFTLFHELGHVLLHGEKELYLNGEQSAAEDEANAYASDVLIPPSFERRLPRNRDLAAVRQLADQLGIAPSIVLGRAQRKSKDYGWGHGLRRKLEFQMKRSRS</sequence>
<dbReference type="Proteomes" id="UP000199632">
    <property type="component" value="Unassembled WGS sequence"/>
</dbReference>
<dbReference type="AlphaFoldDB" id="A0A1H3NTB5"/>